<organism evidence="1 2">
    <name type="scientific">Ilyodon furcidens</name>
    <name type="common">goldbreast splitfin</name>
    <dbReference type="NCBI Taxonomy" id="33524"/>
    <lineage>
        <taxon>Eukaryota</taxon>
        <taxon>Metazoa</taxon>
        <taxon>Chordata</taxon>
        <taxon>Craniata</taxon>
        <taxon>Vertebrata</taxon>
        <taxon>Euteleostomi</taxon>
        <taxon>Actinopterygii</taxon>
        <taxon>Neopterygii</taxon>
        <taxon>Teleostei</taxon>
        <taxon>Neoteleostei</taxon>
        <taxon>Acanthomorphata</taxon>
        <taxon>Ovalentaria</taxon>
        <taxon>Atherinomorphae</taxon>
        <taxon>Cyprinodontiformes</taxon>
        <taxon>Goodeidae</taxon>
        <taxon>Ilyodon</taxon>
    </lineage>
</organism>
<comment type="caution">
    <text evidence="1">The sequence shown here is derived from an EMBL/GenBank/DDBJ whole genome shotgun (WGS) entry which is preliminary data.</text>
</comment>
<dbReference type="Gene3D" id="2.30.29.30">
    <property type="entry name" value="Pleckstrin-homology domain (PH domain)/Phosphotyrosine-binding domain (PTB)"/>
    <property type="match status" value="1"/>
</dbReference>
<protein>
    <recommendedName>
        <fullName evidence="3">Myotubularin phosphatase domain-containing protein</fullName>
    </recommendedName>
</protein>
<accession>A0ABV0U653</accession>
<evidence type="ECO:0000313" key="2">
    <source>
        <dbReference type="Proteomes" id="UP001482620"/>
    </source>
</evidence>
<evidence type="ECO:0000313" key="1">
    <source>
        <dbReference type="EMBL" id="MEQ2240429.1"/>
    </source>
</evidence>
<dbReference type="EMBL" id="JAHRIQ010059188">
    <property type="protein sequence ID" value="MEQ2240429.1"/>
    <property type="molecule type" value="Genomic_DNA"/>
</dbReference>
<evidence type="ECO:0008006" key="3">
    <source>
        <dbReference type="Google" id="ProtNLM"/>
    </source>
</evidence>
<dbReference type="Proteomes" id="UP001482620">
    <property type="component" value="Unassembled WGS sequence"/>
</dbReference>
<name>A0ABV0U653_9TELE</name>
<proteinExistence type="predicted"/>
<reference evidence="1 2" key="1">
    <citation type="submission" date="2021-06" db="EMBL/GenBank/DDBJ databases">
        <authorList>
            <person name="Palmer J.M."/>
        </authorList>
    </citation>
    <scope>NUCLEOTIDE SEQUENCE [LARGE SCALE GENOMIC DNA]</scope>
    <source>
        <strain evidence="2">if_2019</strain>
        <tissue evidence="1">Muscle</tissue>
    </source>
</reference>
<dbReference type="SUPFAM" id="SSF50729">
    <property type="entry name" value="PH domain-like"/>
    <property type="match status" value="1"/>
</dbReference>
<dbReference type="InterPro" id="IPR011993">
    <property type="entry name" value="PH-like_dom_sf"/>
</dbReference>
<keyword evidence="2" id="KW-1185">Reference proteome</keyword>
<sequence>MRNGNCSQERMLSQSSTSARSRDVFGLRCLPGECVLQRTVMVRKKLTAREGRGWLSGTLFCTHFRVAFVPQDSPKSDDNADPILLGDHDVALASIEKVVAVGPNRTKLVTPNSSLKFTPEELVLYCRDLRVMCFLFDRLTPDAQVIEITYTIAKTYQPLKPRSVLSFQNAALGSVVDCQRSIIFFPLLSKLEKLPIPEFVTDARQMKLLPSYLLLQRRRHQSNFVLFCWYCRNSLGRIK</sequence>
<gene>
    <name evidence="1" type="ORF">ILYODFUR_014778</name>
</gene>